<keyword evidence="2" id="KW-1185">Reference proteome</keyword>
<protein>
    <submittedName>
        <fullName evidence="1">Uncharacterized protein</fullName>
    </submittedName>
</protein>
<dbReference type="EMBL" id="JAIWYP010000012">
    <property type="protein sequence ID" value="KAH3729886.1"/>
    <property type="molecule type" value="Genomic_DNA"/>
</dbReference>
<sequence length="68" mass="7314">MPLIKRLEECLAKYRTGSTGLSVMGHMHSPRNQGTAAVLYHSKRIASGSEVYATVPSLLAGQTFLGSH</sequence>
<evidence type="ECO:0000313" key="2">
    <source>
        <dbReference type="Proteomes" id="UP000828390"/>
    </source>
</evidence>
<proteinExistence type="predicted"/>
<dbReference type="Proteomes" id="UP000828390">
    <property type="component" value="Unassembled WGS sequence"/>
</dbReference>
<name>A0A9D4CS54_DREPO</name>
<dbReference type="AlphaFoldDB" id="A0A9D4CS54"/>
<organism evidence="1 2">
    <name type="scientific">Dreissena polymorpha</name>
    <name type="common">Zebra mussel</name>
    <name type="synonym">Mytilus polymorpha</name>
    <dbReference type="NCBI Taxonomy" id="45954"/>
    <lineage>
        <taxon>Eukaryota</taxon>
        <taxon>Metazoa</taxon>
        <taxon>Spiralia</taxon>
        <taxon>Lophotrochozoa</taxon>
        <taxon>Mollusca</taxon>
        <taxon>Bivalvia</taxon>
        <taxon>Autobranchia</taxon>
        <taxon>Heteroconchia</taxon>
        <taxon>Euheterodonta</taxon>
        <taxon>Imparidentia</taxon>
        <taxon>Neoheterodontei</taxon>
        <taxon>Myida</taxon>
        <taxon>Dreissenoidea</taxon>
        <taxon>Dreissenidae</taxon>
        <taxon>Dreissena</taxon>
    </lineage>
</organism>
<evidence type="ECO:0000313" key="1">
    <source>
        <dbReference type="EMBL" id="KAH3729886.1"/>
    </source>
</evidence>
<gene>
    <name evidence="1" type="ORF">DPMN_055864</name>
</gene>
<reference evidence="1" key="2">
    <citation type="submission" date="2020-11" db="EMBL/GenBank/DDBJ databases">
        <authorList>
            <person name="McCartney M.A."/>
            <person name="Auch B."/>
            <person name="Kono T."/>
            <person name="Mallez S."/>
            <person name="Becker A."/>
            <person name="Gohl D.M."/>
            <person name="Silverstein K.A.T."/>
            <person name="Koren S."/>
            <person name="Bechman K.B."/>
            <person name="Herman A."/>
            <person name="Abrahante J.E."/>
            <person name="Garbe J."/>
        </authorList>
    </citation>
    <scope>NUCLEOTIDE SEQUENCE</scope>
    <source>
        <strain evidence="1">Duluth1</strain>
        <tissue evidence="1">Whole animal</tissue>
    </source>
</reference>
<accession>A0A9D4CS54</accession>
<reference evidence="1" key="1">
    <citation type="journal article" date="2019" name="bioRxiv">
        <title>The Genome of the Zebra Mussel, Dreissena polymorpha: A Resource for Invasive Species Research.</title>
        <authorList>
            <person name="McCartney M.A."/>
            <person name="Auch B."/>
            <person name="Kono T."/>
            <person name="Mallez S."/>
            <person name="Zhang Y."/>
            <person name="Obille A."/>
            <person name="Becker A."/>
            <person name="Abrahante J.E."/>
            <person name="Garbe J."/>
            <person name="Badalamenti J.P."/>
            <person name="Herman A."/>
            <person name="Mangelson H."/>
            <person name="Liachko I."/>
            <person name="Sullivan S."/>
            <person name="Sone E.D."/>
            <person name="Koren S."/>
            <person name="Silverstein K.A.T."/>
            <person name="Beckman K.B."/>
            <person name="Gohl D.M."/>
        </authorList>
    </citation>
    <scope>NUCLEOTIDE SEQUENCE</scope>
    <source>
        <strain evidence="1">Duluth1</strain>
        <tissue evidence="1">Whole animal</tissue>
    </source>
</reference>
<comment type="caution">
    <text evidence="1">The sequence shown here is derived from an EMBL/GenBank/DDBJ whole genome shotgun (WGS) entry which is preliminary data.</text>
</comment>